<reference evidence="2" key="1">
    <citation type="submission" date="2021-05" db="EMBL/GenBank/DDBJ databases">
        <title>The genome of the haptophyte Pavlova lutheri (Diacronema luteri, Pavlovales) - a model for lipid biosynthesis in eukaryotic algae.</title>
        <authorList>
            <person name="Hulatt C.J."/>
            <person name="Posewitz M.C."/>
        </authorList>
    </citation>
    <scope>NUCLEOTIDE SEQUENCE</scope>
    <source>
        <strain evidence="2">NIVA-4/92</strain>
    </source>
</reference>
<evidence type="ECO:0000256" key="1">
    <source>
        <dbReference type="SAM" id="MobiDB-lite"/>
    </source>
</evidence>
<comment type="caution">
    <text evidence="2">The sequence shown here is derived from an EMBL/GenBank/DDBJ whole genome shotgun (WGS) entry which is preliminary data.</text>
</comment>
<feature type="compositionally biased region" description="Basic and acidic residues" evidence="1">
    <location>
        <begin position="112"/>
        <end position="127"/>
    </location>
</feature>
<accession>A0A8J6C2N0</accession>
<dbReference type="Proteomes" id="UP000751190">
    <property type="component" value="Unassembled WGS sequence"/>
</dbReference>
<evidence type="ECO:0000313" key="3">
    <source>
        <dbReference type="Proteomes" id="UP000751190"/>
    </source>
</evidence>
<evidence type="ECO:0000313" key="2">
    <source>
        <dbReference type="EMBL" id="KAG8459967.1"/>
    </source>
</evidence>
<feature type="compositionally biased region" description="Low complexity" evidence="1">
    <location>
        <begin position="59"/>
        <end position="105"/>
    </location>
</feature>
<protein>
    <submittedName>
        <fullName evidence="2">Uncharacterized protein</fullName>
    </submittedName>
</protein>
<feature type="compositionally biased region" description="Low complexity" evidence="1">
    <location>
        <begin position="128"/>
        <end position="140"/>
    </location>
</feature>
<proteinExistence type="predicted"/>
<organism evidence="2 3">
    <name type="scientific">Diacronema lutheri</name>
    <name type="common">Unicellular marine alga</name>
    <name type="synonym">Monochrysis lutheri</name>
    <dbReference type="NCBI Taxonomy" id="2081491"/>
    <lineage>
        <taxon>Eukaryota</taxon>
        <taxon>Haptista</taxon>
        <taxon>Haptophyta</taxon>
        <taxon>Pavlovophyceae</taxon>
        <taxon>Pavlovales</taxon>
        <taxon>Pavlovaceae</taxon>
        <taxon>Diacronema</taxon>
    </lineage>
</organism>
<gene>
    <name evidence="2" type="ORF">KFE25_011016</name>
</gene>
<feature type="region of interest" description="Disordered" evidence="1">
    <location>
        <begin position="41"/>
        <end position="144"/>
    </location>
</feature>
<keyword evidence="3" id="KW-1185">Reference proteome</keyword>
<feature type="region of interest" description="Disordered" evidence="1">
    <location>
        <begin position="1"/>
        <end position="26"/>
    </location>
</feature>
<name>A0A8J6C2N0_DIALT</name>
<dbReference type="EMBL" id="JAGTXO010000036">
    <property type="protein sequence ID" value="KAG8459967.1"/>
    <property type="molecule type" value="Genomic_DNA"/>
</dbReference>
<dbReference type="AlphaFoldDB" id="A0A8J6C2N0"/>
<sequence length="221" mass="23182">MSRLKGVKTETRESGMAALGAEGGEVDLARSAALRKRVDELMDHAAGRPDVSYVPSAQRRAGSAPDAPSAPAATRASMPPAPAPQSACSDAALAEQRASAAQQRKALLHQAGEMRRQHEAVDLERAYSDAQRASAAAAQRSQRDGDILADRALRKVAALTDNFRAKLAADGVDELRSLDDLGVTAADLNALRKQGVGRQSKYADAMDAARRARGAARTSAA</sequence>